<evidence type="ECO:0000313" key="18">
    <source>
        <dbReference type="Proteomes" id="UP000002281"/>
    </source>
</evidence>
<keyword evidence="15" id="KW-0472">Membrane</keyword>
<evidence type="ECO:0000256" key="8">
    <source>
        <dbReference type="ARBA" id="ARBA00024469"/>
    </source>
</evidence>
<organism evidence="17 18">
    <name type="scientific">Equus caballus</name>
    <name type="common">Horse</name>
    <dbReference type="NCBI Taxonomy" id="9796"/>
    <lineage>
        <taxon>Eukaryota</taxon>
        <taxon>Metazoa</taxon>
        <taxon>Chordata</taxon>
        <taxon>Craniata</taxon>
        <taxon>Vertebrata</taxon>
        <taxon>Euteleostomi</taxon>
        <taxon>Mammalia</taxon>
        <taxon>Eutheria</taxon>
        <taxon>Laurasiatheria</taxon>
        <taxon>Perissodactyla</taxon>
        <taxon>Equidae</taxon>
        <taxon>Equus</taxon>
    </lineage>
</organism>
<keyword evidence="4" id="KW-0496">Mitochondrion</keyword>
<reference evidence="17 18" key="1">
    <citation type="journal article" date="2009" name="Science">
        <title>Genome sequence, comparative analysis, and population genetics of the domestic horse.</title>
        <authorList>
            <consortium name="Broad Institute Genome Sequencing Platform"/>
            <consortium name="Broad Institute Whole Genome Assembly Team"/>
            <person name="Wade C.M."/>
            <person name="Giulotto E."/>
            <person name="Sigurdsson S."/>
            <person name="Zoli M."/>
            <person name="Gnerre S."/>
            <person name="Imsland F."/>
            <person name="Lear T.L."/>
            <person name="Adelson D.L."/>
            <person name="Bailey E."/>
            <person name="Bellone R.R."/>
            <person name="Bloecker H."/>
            <person name="Distl O."/>
            <person name="Edgar R.C."/>
            <person name="Garber M."/>
            <person name="Leeb T."/>
            <person name="Mauceli E."/>
            <person name="MacLeod J.N."/>
            <person name="Penedo M.C.T."/>
            <person name="Raison J.M."/>
            <person name="Sharpe T."/>
            <person name="Vogel J."/>
            <person name="Andersson L."/>
            <person name="Antczak D.F."/>
            <person name="Biagi T."/>
            <person name="Binns M.M."/>
            <person name="Chowdhary B.P."/>
            <person name="Coleman S.J."/>
            <person name="Della Valle G."/>
            <person name="Fryc S."/>
            <person name="Guerin G."/>
            <person name="Hasegawa T."/>
            <person name="Hill E.W."/>
            <person name="Jurka J."/>
            <person name="Kiialainen A."/>
            <person name="Lindgren G."/>
            <person name="Liu J."/>
            <person name="Magnani E."/>
            <person name="Mickelson J.R."/>
            <person name="Murray J."/>
            <person name="Nergadze S.G."/>
            <person name="Onofrio R."/>
            <person name="Pedroni S."/>
            <person name="Piras M.F."/>
            <person name="Raudsepp T."/>
            <person name="Rocchi M."/>
            <person name="Roeed K.H."/>
            <person name="Ryder O.A."/>
            <person name="Searle S."/>
            <person name="Skow L."/>
            <person name="Swinburne J.E."/>
            <person name="Syvaenen A.C."/>
            <person name="Tozaki T."/>
            <person name="Valberg S.J."/>
            <person name="Vaudin M."/>
            <person name="White J.R."/>
            <person name="Zody M.C."/>
            <person name="Lander E.S."/>
            <person name="Lindblad-Toh K."/>
        </authorList>
    </citation>
    <scope>NUCLEOTIDE SEQUENCE [LARGE SCALE GENOMIC DNA]</scope>
    <source>
        <strain evidence="17 18">Thoroughbred</strain>
    </source>
</reference>
<evidence type="ECO:0000313" key="19">
    <source>
        <dbReference type="VGNC" id="VGNC:15004"/>
    </source>
</evidence>
<evidence type="ECO:0000256" key="7">
    <source>
        <dbReference type="ARBA" id="ARBA00023098"/>
    </source>
</evidence>
<comment type="similarity">
    <text evidence="1 15">Belongs to the ATP-dependent AMP-binding enzyme family.</text>
</comment>
<feature type="transmembrane region" description="Helical" evidence="15">
    <location>
        <begin position="21"/>
        <end position="45"/>
    </location>
</feature>
<keyword evidence="18" id="KW-1185">Reference proteome</keyword>
<feature type="domain" description="AMP-dependent synthetase/ligase" evidence="16">
    <location>
        <begin position="117"/>
        <end position="509"/>
    </location>
</feature>
<comment type="catalytic activity">
    <reaction evidence="9">
        <text>a long-chain fatty acid + ATP + CoA = a long-chain fatty acyl-CoA + AMP + diphosphate</text>
        <dbReference type="Rhea" id="RHEA:15421"/>
        <dbReference type="ChEBI" id="CHEBI:30616"/>
        <dbReference type="ChEBI" id="CHEBI:33019"/>
        <dbReference type="ChEBI" id="CHEBI:57287"/>
        <dbReference type="ChEBI" id="CHEBI:57560"/>
        <dbReference type="ChEBI" id="CHEBI:83139"/>
        <dbReference type="ChEBI" id="CHEBI:456215"/>
        <dbReference type="EC" id="6.2.1.3"/>
    </reaction>
    <physiologicalReaction direction="left-to-right" evidence="9">
        <dbReference type="Rhea" id="RHEA:15422"/>
    </physiologicalReaction>
</comment>
<dbReference type="PANTHER" id="PTHR43272:SF28">
    <property type="entry name" value="LONG-CHAIN-FATTY-ACID--COA LIGASE 1"/>
    <property type="match status" value="1"/>
</dbReference>
<dbReference type="ExpressionAtlas" id="A0A5F5Q304">
    <property type="expression patterns" value="baseline"/>
</dbReference>
<keyword evidence="2 15" id="KW-0436">Ligase</keyword>
<evidence type="ECO:0000256" key="6">
    <source>
        <dbReference type="ARBA" id="ARBA00022840"/>
    </source>
</evidence>
<evidence type="ECO:0000259" key="16">
    <source>
        <dbReference type="Pfam" id="PF00501"/>
    </source>
</evidence>
<evidence type="ECO:0000256" key="5">
    <source>
        <dbReference type="ARBA" id="ARBA00022832"/>
    </source>
</evidence>
<keyword evidence="15" id="KW-0812">Transmembrane</keyword>
<dbReference type="Gene3D" id="3.40.50.12780">
    <property type="entry name" value="N-terminal domain of ligase-like"/>
    <property type="match status" value="1"/>
</dbReference>
<comment type="catalytic activity">
    <reaction evidence="10 15">
        <text>12-hydroxy-(5Z,8Z,10E,14Z)-eicosatetraenoate + ATP + CoA = 12-hydroxy-(5Z,8Z,10E,14Z)-eicosatetraenoyl-CoA + AMP + diphosphate</text>
        <dbReference type="Rhea" id="RHEA:52112"/>
        <dbReference type="ChEBI" id="CHEBI:30616"/>
        <dbReference type="ChEBI" id="CHEBI:33019"/>
        <dbReference type="ChEBI" id="CHEBI:57287"/>
        <dbReference type="ChEBI" id="CHEBI:90718"/>
        <dbReference type="ChEBI" id="CHEBI:136408"/>
        <dbReference type="ChEBI" id="CHEBI:456215"/>
    </reaction>
    <physiologicalReaction direction="left-to-right" evidence="10 15">
        <dbReference type="Rhea" id="RHEA:52113"/>
    </physiologicalReaction>
</comment>
<comment type="catalytic activity">
    <reaction evidence="8 15">
        <text>5-hydroxy-(6E,8Z,11Z,14Z)-eicosatetraenoate + ATP + CoA = 5-hydroxy-(6E,8Z,11Z,14Z)-eicosatetraenoyl-CoA + AMP + diphosphate</text>
        <dbReference type="Rhea" id="RHEA:52108"/>
        <dbReference type="ChEBI" id="CHEBI:30616"/>
        <dbReference type="ChEBI" id="CHEBI:33019"/>
        <dbReference type="ChEBI" id="CHEBI:57287"/>
        <dbReference type="ChEBI" id="CHEBI:65341"/>
        <dbReference type="ChEBI" id="CHEBI:136407"/>
        <dbReference type="ChEBI" id="CHEBI:456215"/>
    </reaction>
    <physiologicalReaction direction="left-to-right" evidence="8 15">
        <dbReference type="Rhea" id="RHEA:52109"/>
    </physiologicalReaction>
</comment>
<keyword evidence="7 15" id="KW-0443">Lipid metabolism</keyword>
<dbReference type="GO" id="GO:0005524">
    <property type="term" value="F:ATP binding"/>
    <property type="evidence" value="ECO:0007669"/>
    <property type="project" value="UniProtKB-KW"/>
</dbReference>
<evidence type="ECO:0000256" key="2">
    <source>
        <dbReference type="ARBA" id="ARBA00022598"/>
    </source>
</evidence>
<dbReference type="InterPro" id="IPR000873">
    <property type="entry name" value="AMP-dep_synth/lig_dom"/>
</dbReference>
<dbReference type="InterPro" id="IPR045311">
    <property type="entry name" value="LC-FACS_euk"/>
</dbReference>
<evidence type="ECO:0000256" key="3">
    <source>
        <dbReference type="ARBA" id="ARBA00022741"/>
    </source>
</evidence>
<dbReference type="Proteomes" id="UP000002281">
    <property type="component" value="Chromosome 27"/>
</dbReference>
<dbReference type="CDD" id="cd05927">
    <property type="entry name" value="LC-FACS_euk"/>
    <property type="match status" value="1"/>
</dbReference>
<dbReference type="GO" id="GO:0005789">
    <property type="term" value="C:endoplasmic reticulum membrane"/>
    <property type="evidence" value="ECO:0007669"/>
    <property type="project" value="UniProtKB-SubCell"/>
</dbReference>
<proteinExistence type="evidence at protein level"/>
<protein>
    <recommendedName>
        <fullName evidence="15">Long-chain-fatty-acid--CoA ligase</fullName>
        <ecNumber evidence="15">6.2.1.15</ecNumber>
        <ecNumber evidence="15">6.2.1.3</ecNumber>
    </recommendedName>
    <alternativeName>
        <fullName evidence="15">Acyl-CoA synthetase</fullName>
    </alternativeName>
    <alternativeName>
        <fullName evidence="15">Long-chain acyl-CoA synthetase</fullName>
    </alternativeName>
</protein>
<reference evidence="17" key="3">
    <citation type="submission" date="2025-09" db="UniProtKB">
        <authorList>
            <consortium name="Ensembl"/>
        </authorList>
    </citation>
    <scope>IDENTIFICATION</scope>
    <source>
        <strain evidence="17">Thoroughbred</strain>
    </source>
</reference>
<keyword evidence="3 15" id="KW-0547">Nucleotide-binding</keyword>
<dbReference type="InterPro" id="IPR020845">
    <property type="entry name" value="AMP-binding_CS"/>
</dbReference>
<evidence type="ECO:0000256" key="13">
    <source>
        <dbReference type="ARBA" id="ARBA00024565"/>
    </source>
</evidence>
<dbReference type="GeneTree" id="ENSGT00940000154508"/>
<dbReference type="GO" id="GO:0047676">
    <property type="term" value="F:arachidonate-CoA ligase activity"/>
    <property type="evidence" value="ECO:0007669"/>
    <property type="project" value="UniProtKB-EC"/>
</dbReference>
<dbReference type="VGNC" id="VGNC:15004">
    <property type="gene designation" value="ACSL1"/>
</dbReference>
<comment type="catalytic activity">
    <reaction evidence="14 15">
        <text>hexadecanoate + ATP + CoA = hexadecanoyl-CoA + AMP + diphosphate</text>
        <dbReference type="Rhea" id="RHEA:30751"/>
        <dbReference type="ChEBI" id="CHEBI:7896"/>
        <dbReference type="ChEBI" id="CHEBI:30616"/>
        <dbReference type="ChEBI" id="CHEBI:33019"/>
        <dbReference type="ChEBI" id="CHEBI:57287"/>
        <dbReference type="ChEBI" id="CHEBI:57379"/>
        <dbReference type="ChEBI" id="CHEBI:456215"/>
    </reaction>
    <physiologicalReaction direction="left-to-right" evidence="14 15">
        <dbReference type="Rhea" id="RHEA:30752"/>
    </physiologicalReaction>
</comment>
<comment type="catalytic activity">
    <reaction evidence="13 15">
        <text>(E)-hexadec-2-enoate + ATP + CoA = (2E)-hexadecenoyl-CoA + AMP + diphosphate</text>
        <dbReference type="Rhea" id="RHEA:36139"/>
        <dbReference type="ChEBI" id="CHEBI:30616"/>
        <dbReference type="ChEBI" id="CHEBI:33019"/>
        <dbReference type="ChEBI" id="CHEBI:57287"/>
        <dbReference type="ChEBI" id="CHEBI:61526"/>
        <dbReference type="ChEBI" id="CHEBI:72745"/>
        <dbReference type="ChEBI" id="CHEBI:456215"/>
    </reaction>
    <physiologicalReaction direction="left-to-right" evidence="13 15">
        <dbReference type="Rhea" id="RHEA:36140"/>
    </physiologicalReaction>
</comment>
<evidence type="ECO:0007829" key="20">
    <source>
        <dbReference type="PeptideAtlas" id="A0A5F5Q304"/>
    </source>
</evidence>
<keyword evidence="15" id="KW-1133">Transmembrane helix</keyword>
<dbReference type="SUPFAM" id="SSF56801">
    <property type="entry name" value="Acetyl-CoA synthetase-like"/>
    <property type="match status" value="1"/>
</dbReference>
<dbReference type="AlphaFoldDB" id="A0A5F5Q304"/>
<comment type="catalytic activity">
    <reaction evidence="11 15">
        <text>15-hydroxy-(5Z,8Z,11Z,13E)-eicosatetraenoate + ATP + CoA = 15-hydroxy-(5Z,8Z,11Z,13E)-eicosatetraenoyl-CoA + AMP + diphosphate</text>
        <dbReference type="Rhea" id="RHEA:52116"/>
        <dbReference type="ChEBI" id="CHEBI:30616"/>
        <dbReference type="ChEBI" id="CHEBI:33019"/>
        <dbReference type="ChEBI" id="CHEBI:57287"/>
        <dbReference type="ChEBI" id="CHEBI:78832"/>
        <dbReference type="ChEBI" id="CHEBI:136409"/>
        <dbReference type="ChEBI" id="CHEBI:456215"/>
    </reaction>
    <physiologicalReaction direction="left-to-right" evidence="11 15">
        <dbReference type="Rhea" id="RHEA:52117"/>
    </physiologicalReaction>
</comment>
<comment type="subcellular location">
    <subcellularLocation>
        <location evidence="15">Mitochondrion outer membrane</location>
        <topology evidence="15">Single-pass membrane protein</topology>
    </subcellularLocation>
    <subcellularLocation>
        <location evidence="15">Endoplasmic reticulum membrane</location>
        <topology evidence="15">Single-pass membrane protein</topology>
    </subcellularLocation>
</comment>
<dbReference type="InterPro" id="IPR042099">
    <property type="entry name" value="ANL_N_sf"/>
</dbReference>
<keyword evidence="5 15" id="KW-0276">Fatty acid metabolism</keyword>
<keyword evidence="20" id="KW-1267">Proteomics identification</keyword>
<dbReference type="PANTHER" id="PTHR43272">
    <property type="entry name" value="LONG-CHAIN-FATTY-ACID--COA LIGASE"/>
    <property type="match status" value="1"/>
</dbReference>
<dbReference type="GO" id="GO:0005741">
    <property type="term" value="C:mitochondrial outer membrane"/>
    <property type="evidence" value="ECO:0007669"/>
    <property type="project" value="UniProtKB-SubCell"/>
</dbReference>
<comment type="function">
    <text evidence="15">Catalyzes the conversion of long-chain fatty acids to their active form acyl-CoAs for both synthesis of cellular lipids, and degradation via beta-oxidation.</text>
</comment>
<sequence>MEAHELFQYFRMPELADFRQYVRTLPTNTLMGVGAFAALTTFWYATRPKALRPPCDLSMQSVEVPGSDGARRSTLLDSEKPLVYFYDDVTTVYEVFLRGIQVSNNGHCLGSRKPNQPYEWLSYKQVAEMSESVGSALIQKGFKAGPETFVGIFAQNRPEWVIIEQGCFAYSLVVVPLYDTLGTEAITYIVNKAELSLVFVDKPDKANLLLEGVENKLTPGLKIIVLMDSFDVDLLERGKKCGVEILSFKAMEPPAPEDLAVICFTSGTTGNPKGAMITHRNIVSDCSAFVKMTEKVLALTANDTHISFLPLAHMYEQLMLCVMLCHGAKIGFFQGDIRLLMDDLKALQPTVFPVVPRLLNRMFDRIFGQANTTLKRWLLDFASKRKEAELRSCIIRNNSLWDKLIFHKIQSSLGGRVRLMVTGAAPVSATVLTFLRAALGCQFYEGYGQTECTAGCCLTIPGDWTAGHVGAPMPCNLVKLVDVEEMNYLAAKGEGEICVKGPNVFQGYLKDPEKTAEVLDKDGWLHTGDIGKWLPNGTLKIIDRKKHIFKLAQGEYIAPEKIENIYLRSEPVAQVFVHGESLQAFLIAIVVPDAETIGHWARKKGFEGSFEELCRNKDVKKAILEDMVRLGKEAGLKAFEQVKGIALHPELFSIENGLLTPTMKAKRPELRNYFRPQIDELYSTIKV</sequence>
<comment type="catalytic activity">
    <reaction evidence="12 15">
        <text>(5Z,8Z,11Z,14Z)-eicosatetraenoate + ATP + CoA = (5Z,8Z,11Z,14Z)-eicosatetraenoyl-CoA + AMP + diphosphate</text>
        <dbReference type="Rhea" id="RHEA:19713"/>
        <dbReference type="ChEBI" id="CHEBI:30616"/>
        <dbReference type="ChEBI" id="CHEBI:32395"/>
        <dbReference type="ChEBI" id="CHEBI:33019"/>
        <dbReference type="ChEBI" id="CHEBI:57287"/>
        <dbReference type="ChEBI" id="CHEBI:57368"/>
        <dbReference type="ChEBI" id="CHEBI:456215"/>
        <dbReference type="EC" id="6.2.1.15"/>
    </reaction>
    <physiologicalReaction direction="left-to-right" evidence="12 15">
        <dbReference type="Rhea" id="RHEA:19714"/>
    </physiologicalReaction>
</comment>
<evidence type="ECO:0000256" key="4">
    <source>
        <dbReference type="ARBA" id="ARBA00022787"/>
    </source>
</evidence>
<evidence type="ECO:0000256" key="15">
    <source>
        <dbReference type="RuleBase" id="RU369030"/>
    </source>
</evidence>
<dbReference type="Bgee" id="ENSECAG00000008679">
    <property type="expression patterns" value="Expressed in liver and 23 other cell types or tissues"/>
</dbReference>
<keyword evidence="6 15" id="KW-0067">ATP-binding</keyword>
<evidence type="ECO:0000313" key="17">
    <source>
        <dbReference type="Ensembl" id="ENSECAP00000054342.2"/>
    </source>
</evidence>
<evidence type="ECO:0000256" key="9">
    <source>
        <dbReference type="ARBA" id="ARBA00024484"/>
    </source>
</evidence>
<keyword evidence="4" id="KW-1000">Mitochondrion outer membrane</keyword>
<reference evidence="17" key="2">
    <citation type="submission" date="2025-08" db="UniProtKB">
        <authorList>
            <consortium name="Ensembl"/>
        </authorList>
    </citation>
    <scope>IDENTIFICATION</scope>
    <source>
        <strain evidence="17">Thoroughbred</strain>
    </source>
</reference>
<gene>
    <name evidence="17 19" type="primary">ACSL1</name>
</gene>
<dbReference type="EC" id="6.2.1.3" evidence="15"/>
<dbReference type="EC" id="6.2.1.15" evidence="15"/>
<evidence type="ECO:0000256" key="1">
    <source>
        <dbReference type="ARBA" id="ARBA00006432"/>
    </source>
</evidence>
<dbReference type="Pfam" id="PF00501">
    <property type="entry name" value="AMP-binding"/>
    <property type="match status" value="1"/>
</dbReference>
<accession>A0A5F5Q304</accession>
<evidence type="ECO:0000256" key="14">
    <source>
        <dbReference type="ARBA" id="ARBA00049139"/>
    </source>
</evidence>
<dbReference type="Ensembl" id="ENSECAT00000077393.2">
    <property type="protein sequence ID" value="ENSECAP00000054342.2"/>
    <property type="gene ID" value="ENSECAG00000008679.4"/>
</dbReference>
<evidence type="ECO:0000256" key="12">
    <source>
        <dbReference type="ARBA" id="ARBA00024548"/>
    </source>
</evidence>
<name>A0A5F5Q304_HORSE</name>
<evidence type="ECO:0000256" key="10">
    <source>
        <dbReference type="ARBA" id="ARBA00024495"/>
    </source>
</evidence>
<dbReference type="PROSITE" id="PS00455">
    <property type="entry name" value="AMP_BINDING"/>
    <property type="match status" value="1"/>
</dbReference>
<evidence type="ECO:0000256" key="11">
    <source>
        <dbReference type="ARBA" id="ARBA00024532"/>
    </source>
</evidence>